<dbReference type="InterPro" id="IPR043502">
    <property type="entry name" value="DNA/RNA_pol_sf"/>
</dbReference>
<evidence type="ECO:0000256" key="7">
    <source>
        <dbReference type="ARBA" id="ARBA00022695"/>
    </source>
</evidence>
<feature type="binding site" evidence="17">
    <location>
        <position position="120"/>
    </location>
    <ligand>
        <name>Mg(2+)</name>
        <dbReference type="ChEBI" id="CHEBI:18420"/>
    </ligand>
</feature>
<sequence>MSRGPRVRSARHSWGTDDSGTPILHVDMDAFFVSVELLDHPELRGKPVAVGGKERGVVAAASYEAREYGVNSAMPVGQAYKKCPQLIMLPVRGAKYRDVSRRIMAILRDITPRIEQVSVDEAFLDVVGARRIFGSPVEIAKLIRRRIRQQENVPASIGIAATKHVAKIASAQAKPDGWMLISADQTLPFLHSLPVGVMWGVGSRTLEKLDREGVATVGDMANLGEARLVRVLGRAAGSHLYRLAMGIDERPVQTEREEKSVGREETFFEHVADRQCLHAVLLDQAHDSARRLREAHLAGRTVSIKVRFADFTTITRSASFDQPTQVAQDIYDRARGLLDRIDIPDPGLRLLGLRVEQLAPAGANIQLAFDDDARRQDAETAMDAVVKKFGSGALGPASLLKKPADEHRGDRGGPSI</sequence>
<accession>K9EYI4</accession>
<dbReference type="GO" id="GO:0000287">
    <property type="term" value="F:magnesium ion binding"/>
    <property type="evidence" value="ECO:0007669"/>
    <property type="project" value="UniProtKB-UniRule"/>
</dbReference>
<dbReference type="FunFam" id="3.40.1170.60:FF:000001">
    <property type="entry name" value="DNA polymerase IV"/>
    <property type="match status" value="1"/>
</dbReference>
<feature type="site" description="Substrate discrimination" evidence="17">
    <location>
        <position position="32"/>
    </location>
</feature>
<comment type="function">
    <text evidence="15 17">Poorly processive, error-prone DNA polymerase involved in untargeted mutagenesis. Copies undamaged DNA at stalled replication forks, which arise in vivo from mismatched or misaligned primer ends. These misaligned primers can be extended by PolIV. Exhibits no 3'-5' exonuclease (proofreading) activity. May be involved in translesional synthesis, in conjunction with the beta clamp from PolIII.</text>
</comment>
<dbReference type="PANTHER" id="PTHR11076">
    <property type="entry name" value="DNA REPAIR POLYMERASE UMUC / TRANSFERASE FAMILY MEMBER"/>
    <property type="match status" value="1"/>
</dbReference>
<feature type="binding site" evidence="17">
    <location>
        <position position="27"/>
    </location>
    <ligand>
        <name>Mg(2+)</name>
        <dbReference type="ChEBI" id="CHEBI:18420"/>
    </ligand>
</feature>
<dbReference type="InterPro" id="IPR036775">
    <property type="entry name" value="DNA_pol_Y-fam_lit_finger_sf"/>
</dbReference>
<feature type="region of interest" description="Disordered" evidence="18">
    <location>
        <begin position="393"/>
        <end position="416"/>
    </location>
</feature>
<evidence type="ECO:0000256" key="10">
    <source>
        <dbReference type="ARBA" id="ARBA00022763"/>
    </source>
</evidence>
<dbReference type="Gene3D" id="1.10.150.20">
    <property type="entry name" value="5' to 3' exonuclease, C-terminal subdomain"/>
    <property type="match status" value="1"/>
</dbReference>
<dbReference type="GO" id="GO:0003887">
    <property type="term" value="F:DNA-directed DNA polymerase activity"/>
    <property type="evidence" value="ECO:0007669"/>
    <property type="project" value="UniProtKB-UniRule"/>
</dbReference>
<dbReference type="HAMAP" id="MF_01113">
    <property type="entry name" value="DNApol_IV"/>
    <property type="match status" value="1"/>
</dbReference>
<feature type="active site" evidence="17">
    <location>
        <position position="121"/>
    </location>
</feature>
<keyword evidence="12 17" id="KW-0239">DNA-directed DNA polymerase</keyword>
<dbReference type="InterPro" id="IPR001126">
    <property type="entry name" value="UmuC"/>
</dbReference>
<evidence type="ECO:0000256" key="12">
    <source>
        <dbReference type="ARBA" id="ARBA00022932"/>
    </source>
</evidence>
<evidence type="ECO:0000256" key="11">
    <source>
        <dbReference type="ARBA" id="ARBA00022842"/>
    </source>
</evidence>
<dbReference type="CDD" id="cd03586">
    <property type="entry name" value="PolY_Pol_IV_kappa"/>
    <property type="match status" value="1"/>
</dbReference>
<dbReference type="InterPro" id="IPR022880">
    <property type="entry name" value="DNApol_IV"/>
</dbReference>
<dbReference type="PROSITE" id="PS50173">
    <property type="entry name" value="UMUC"/>
    <property type="match status" value="1"/>
</dbReference>
<dbReference type="GO" id="GO:0005829">
    <property type="term" value="C:cytosol"/>
    <property type="evidence" value="ECO:0007669"/>
    <property type="project" value="TreeGrafter"/>
</dbReference>
<evidence type="ECO:0000256" key="8">
    <source>
        <dbReference type="ARBA" id="ARBA00022705"/>
    </source>
</evidence>
<comment type="cofactor">
    <cofactor evidence="17">
        <name>Mg(2+)</name>
        <dbReference type="ChEBI" id="CHEBI:18420"/>
    </cofactor>
    <text evidence="17">Binds 2 magnesium ions per subunit.</text>
</comment>
<dbReference type="AlphaFoldDB" id="K9EYI4"/>
<evidence type="ECO:0000256" key="2">
    <source>
        <dbReference type="ARBA" id="ARBA00010945"/>
    </source>
</evidence>
<evidence type="ECO:0000256" key="18">
    <source>
        <dbReference type="SAM" id="MobiDB-lite"/>
    </source>
</evidence>
<dbReference type="GO" id="GO:0003684">
    <property type="term" value="F:damaged DNA binding"/>
    <property type="evidence" value="ECO:0007669"/>
    <property type="project" value="InterPro"/>
</dbReference>
<dbReference type="PATRIC" id="fig|883066.3.peg.152"/>
<dbReference type="Gene3D" id="3.30.1490.100">
    <property type="entry name" value="DNA polymerase, Y-family, little finger domain"/>
    <property type="match status" value="1"/>
</dbReference>
<dbReference type="NCBIfam" id="NF002677">
    <property type="entry name" value="PRK02406.1"/>
    <property type="match status" value="1"/>
</dbReference>
<name>K9EYI4_9ACTO</name>
<dbReference type="GO" id="GO:0009432">
    <property type="term" value="P:SOS response"/>
    <property type="evidence" value="ECO:0007669"/>
    <property type="project" value="TreeGrafter"/>
</dbReference>
<dbReference type="InterPro" id="IPR053848">
    <property type="entry name" value="IMS_HHH_1"/>
</dbReference>
<keyword evidence="9 17" id="KW-0479">Metal-binding</keyword>
<dbReference type="Proteomes" id="UP000009888">
    <property type="component" value="Unassembled WGS sequence"/>
</dbReference>
<evidence type="ECO:0000256" key="1">
    <source>
        <dbReference type="ARBA" id="ARBA00004496"/>
    </source>
</evidence>
<keyword evidence="4 17" id="KW-0515">Mutator protein</keyword>
<dbReference type="GO" id="GO:0042276">
    <property type="term" value="P:error-prone translesion synthesis"/>
    <property type="evidence" value="ECO:0007669"/>
    <property type="project" value="TreeGrafter"/>
</dbReference>
<keyword evidence="14 17" id="KW-0234">DNA repair</keyword>
<evidence type="ECO:0000256" key="14">
    <source>
        <dbReference type="ARBA" id="ARBA00023204"/>
    </source>
</evidence>
<reference evidence="20 21" key="1">
    <citation type="submission" date="2012-09" db="EMBL/GenBank/DDBJ databases">
        <title>The Genome Sequence of Actinobaculum massiliae ACS-171-V-COL2.</title>
        <authorList>
            <consortium name="The Broad Institute Genome Sequencing Platform"/>
            <person name="Earl A."/>
            <person name="Ward D."/>
            <person name="Feldgarden M."/>
            <person name="Gevers D."/>
            <person name="Saerens B."/>
            <person name="Vaneechoutte M."/>
            <person name="Walker B."/>
            <person name="Young S.K."/>
            <person name="Zeng Q."/>
            <person name="Gargeya S."/>
            <person name="Fitzgerald M."/>
            <person name="Haas B."/>
            <person name="Abouelleil A."/>
            <person name="Alvarado L."/>
            <person name="Arachchi H.M."/>
            <person name="Berlin A."/>
            <person name="Chapman S.B."/>
            <person name="Goldberg J."/>
            <person name="Griggs A."/>
            <person name="Gujja S."/>
            <person name="Hansen M."/>
            <person name="Howarth C."/>
            <person name="Imamovic A."/>
            <person name="Larimer J."/>
            <person name="McCowen C."/>
            <person name="Montmayeur A."/>
            <person name="Murphy C."/>
            <person name="Neiman D."/>
            <person name="Pearson M."/>
            <person name="Priest M."/>
            <person name="Roberts A."/>
            <person name="Saif S."/>
            <person name="Shea T."/>
            <person name="Sisk P."/>
            <person name="Sykes S."/>
            <person name="Wortman J."/>
            <person name="Nusbaum C."/>
            <person name="Birren B."/>
        </authorList>
    </citation>
    <scope>NUCLEOTIDE SEQUENCE [LARGE SCALE GENOMIC DNA]</scope>
    <source>
        <strain evidence="21">ACS-171-V-Col2</strain>
    </source>
</reference>
<evidence type="ECO:0000256" key="9">
    <source>
        <dbReference type="ARBA" id="ARBA00022723"/>
    </source>
</evidence>
<comment type="similarity">
    <text evidence="2 17">Belongs to the DNA polymerase type-Y family.</text>
</comment>
<dbReference type="GO" id="GO:0006261">
    <property type="term" value="P:DNA-templated DNA replication"/>
    <property type="evidence" value="ECO:0007669"/>
    <property type="project" value="UniProtKB-UniRule"/>
</dbReference>
<comment type="caution">
    <text evidence="20">The sequence shown here is derived from an EMBL/GenBank/DDBJ whole genome shotgun (WGS) entry which is preliminary data.</text>
</comment>
<dbReference type="EC" id="2.7.7.7" evidence="17"/>
<keyword evidence="13 17" id="KW-0238">DNA-binding</keyword>
<evidence type="ECO:0000259" key="19">
    <source>
        <dbReference type="PROSITE" id="PS50173"/>
    </source>
</evidence>
<dbReference type="PANTHER" id="PTHR11076:SF33">
    <property type="entry name" value="DNA POLYMERASE KAPPA"/>
    <property type="match status" value="1"/>
</dbReference>
<comment type="subunit">
    <text evidence="3 17">Monomer.</text>
</comment>
<feature type="compositionally biased region" description="Basic and acidic residues" evidence="18">
    <location>
        <begin position="402"/>
        <end position="416"/>
    </location>
</feature>
<evidence type="ECO:0000256" key="5">
    <source>
        <dbReference type="ARBA" id="ARBA00022490"/>
    </source>
</evidence>
<proteinExistence type="inferred from homology"/>
<dbReference type="EMBL" id="AGWL01000001">
    <property type="protein sequence ID" value="EKU96062.1"/>
    <property type="molecule type" value="Genomic_DNA"/>
</dbReference>
<evidence type="ECO:0000256" key="17">
    <source>
        <dbReference type="HAMAP-Rule" id="MF_01113"/>
    </source>
</evidence>
<keyword evidence="6 17" id="KW-0808">Transferase</keyword>
<evidence type="ECO:0000256" key="4">
    <source>
        <dbReference type="ARBA" id="ARBA00022457"/>
    </source>
</evidence>
<evidence type="ECO:0000256" key="6">
    <source>
        <dbReference type="ARBA" id="ARBA00022679"/>
    </source>
</evidence>
<protein>
    <recommendedName>
        <fullName evidence="17">DNA polymerase IV</fullName>
        <shortName evidence="17">Pol IV</shortName>
        <ecNumber evidence="17">2.7.7.7</ecNumber>
    </recommendedName>
</protein>
<dbReference type="InterPro" id="IPR043128">
    <property type="entry name" value="Rev_trsase/Diguanyl_cyclase"/>
</dbReference>
<evidence type="ECO:0000313" key="20">
    <source>
        <dbReference type="EMBL" id="EKU96062.1"/>
    </source>
</evidence>
<dbReference type="Pfam" id="PF11799">
    <property type="entry name" value="IMS_C"/>
    <property type="match status" value="1"/>
</dbReference>
<organism evidence="20 21">
    <name type="scientific">Actinobaculum massiliense ACS-171-V-Col2</name>
    <dbReference type="NCBI Taxonomy" id="883066"/>
    <lineage>
        <taxon>Bacteria</taxon>
        <taxon>Bacillati</taxon>
        <taxon>Actinomycetota</taxon>
        <taxon>Actinomycetes</taxon>
        <taxon>Actinomycetales</taxon>
        <taxon>Actinomycetaceae</taxon>
        <taxon>Actinobaculum</taxon>
    </lineage>
</organism>
<evidence type="ECO:0000256" key="15">
    <source>
        <dbReference type="ARBA" id="ARBA00025589"/>
    </source>
</evidence>
<dbReference type="Pfam" id="PF21999">
    <property type="entry name" value="IMS_HHH_1"/>
    <property type="match status" value="1"/>
</dbReference>
<dbReference type="STRING" id="202789.GCA_001457435_00223"/>
<dbReference type="NCBIfam" id="NF003015">
    <property type="entry name" value="PRK03858.1"/>
    <property type="match status" value="1"/>
</dbReference>
<dbReference type="Pfam" id="PF00817">
    <property type="entry name" value="IMS"/>
    <property type="match status" value="1"/>
</dbReference>
<evidence type="ECO:0000313" key="21">
    <source>
        <dbReference type="Proteomes" id="UP000009888"/>
    </source>
</evidence>
<dbReference type="eggNOG" id="COG0389">
    <property type="taxonomic scope" value="Bacteria"/>
</dbReference>
<comment type="catalytic activity">
    <reaction evidence="16 17">
        <text>DNA(n) + a 2'-deoxyribonucleoside 5'-triphosphate = DNA(n+1) + diphosphate</text>
        <dbReference type="Rhea" id="RHEA:22508"/>
        <dbReference type="Rhea" id="RHEA-COMP:17339"/>
        <dbReference type="Rhea" id="RHEA-COMP:17340"/>
        <dbReference type="ChEBI" id="CHEBI:33019"/>
        <dbReference type="ChEBI" id="CHEBI:61560"/>
        <dbReference type="ChEBI" id="CHEBI:173112"/>
        <dbReference type="EC" id="2.7.7.7"/>
    </reaction>
</comment>
<dbReference type="GO" id="GO:0006281">
    <property type="term" value="P:DNA repair"/>
    <property type="evidence" value="ECO:0007669"/>
    <property type="project" value="UniProtKB-UniRule"/>
</dbReference>
<feature type="domain" description="UmuC" evidence="19">
    <location>
        <begin position="23"/>
        <end position="202"/>
    </location>
</feature>
<dbReference type="RefSeq" id="WP_007000368.1">
    <property type="nucleotide sequence ID" value="NZ_JH992955.1"/>
</dbReference>
<evidence type="ECO:0000256" key="3">
    <source>
        <dbReference type="ARBA" id="ARBA00011245"/>
    </source>
</evidence>
<gene>
    <name evidence="17" type="primary">dinB</name>
    <name evidence="20" type="ORF">HMPREF9233_00150</name>
</gene>
<dbReference type="HOGENOM" id="CLU_012348_1_2_11"/>
<dbReference type="SUPFAM" id="SSF56672">
    <property type="entry name" value="DNA/RNA polymerases"/>
    <property type="match status" value="1"/>
</dbReference>
<keyword evidence="10 17" id="KW-0227">DNA damage</keyword>
<dbReference type="FunFam" id="3.30.1490.100:FF:000004">
    <property type="entry name" value="DNA polymerase IV"/>
    <property type="match status" value="1"/>
</dbReference>
<dbReference type="InterPro" id="IPR017961">
    <property type="entry name" value="DNA_pol_Y-fam_little_finger"/>
</dbReference>
<evidence type="ECO:0000256" key="13">
    <source>
        <dbReference type="ARBA" id="ARBA00023125"/>
    </source>
</evidence>
<dbReference type="SUPFAM" id="SSF100879">
    <property type="entry name" value="Lesion bypass DNA polymerase (Y-family), little finger domain"/>
    <property type="match status" value="1"/>
</dbReference>
<dbReference type="Gene3D" id="3.30.70.270">
    <property type="match status" value="1"/>
</dbReference>
<dbReference type="Gene3D" id="3.40.1170.60">
    <property type="match status" value="1"/>
</dbReference>
<keyword evidence="8 17" id="KW-0235">DNA replication</keyword>
<keyword evidence="5 17" id="KW-0963">Cytoplasm</keyword>
<dbReference type="InterPro" id="IPR050116">
    <property type="entry name" value="DNA_polymerase-Y"/>
</dbReference>
<keyword evidence="7 17" id="KW-0548">Nucleotidyltransferase</keyword>
<keyword evidence="11 17" id="KW-0460">Magnesium</keyword>
<keyword evidence="21" id="KW-1185">Reference proteome</keyword>
<comment type="subcellular location">
    <subcellularLocation>
        <location evidence="1 17">Cytoplasm</location>
    </subcellularLocation>
</comment>
<evidence type="ECO:0000256" key="16">
    <source>
        <dbReference type="ARBA" id="ARBA00049244"/>
    </source>
</evidence>